<organism evidence="12 14">
    <name type="scientific">Finegoldia magna</name>
    <name type="common">Peptostreptococcus magnus</name>
    <dbReference type="NCBI Taxonomy" id="1260"/>
    <lineage>
        <taxon>Bacteria</taxon>
        <taxon>Bacillati</taxon>
        <taxon>Bacillota</taxon>
        <taxon>Tissierellia</taxon>
        <taxon>Tissierellales</taxon>
        <taxon>Peptoniphilaceae</taxon>
        <taxon>Finegoldia</taxon>
    </lineage>
</organism>
<reference evidence="14" key="2">
    <citation type="submission" date="2017-04" db="EMBL/GenBank/DDBJ databases">
        <title>Finegoldia magna isolated from orthopedic joint implant-associated infections.</title>
        <authorList>
            <person name="Bjorklund S."/>
            <person name="Bruggemann H."/>
            <person name="Jensen A."/>
            <person name="Hellmark B."/>
            <person name="Soderquist B."/>
        </authorList>
    </citation>
    <scope>NUCLEOTIDE SEQUENCE [LARGE SCALE GENOMIC DNA]</scope>
    <source>
        <strain evidence="14">CCUG 54800</strain>
    </source>
</reference>
<comment type="catalytic activity">
    <reaction evidence="8 9">
        <text>tRNA(His) + L-histidine + ATP = L-histidyl-tRNA(His) + AMP + diphosphate + H(+)</text>
        <dbReference type="Rhea" id="RHEA:17313"/>
        <dbReference type="Rhea" id="RHEA-COMP:9665"/>
        <dbReference type="Rhea" id="RHEA-COMP:9689"/>
        <dbReference type="ChEBI" id="CHEBI:15378"/>
        <dbReference type="ChEBI" id="CHEBI:30616"/>
        <dbReference type="ChEBI" id="CHEBI:33019"/>
        <dbReference type="ChEBI" id="CHEBI:57595"/>
        <dbReference type="ChEBI" id="CHEBI:78442"/>
        <dbReference type="ChEBI" id="CHEBI:78527"/>
        <dbReference type="ChEBI" id="CHEBI:456215"/>
        <dbReference type="EC" id="6.1.1.21"/>
    </reaction>
</comment>
<evidence type="ECO:0000256" key="6">
    <source>
        <dbReference type="ARBA" id="ARBA00022917"/>
    </source>
</evidence>
<feature type="binding site" evidence="10">
    <location>
        <position position="273"/>
    </location>
    <ligand>
        <name>L-histidine</name>
        <dbReference type="ChEBI" id="CHEBI:57595"/>
    </ligand>
</feature>
<dbReference type="CDD" id="cd00773">
    <property type="entry name" value="HisRS-like_core"/>
    <property type="match status" value="1"/>
</dbReference>
<feature type="binding site" evidence="10">
    <location>
        <begin position="277"/>
        <end position="278"/>
    </location>
    <ligand>
        <name>L-histidine</name>
        <dbReference type="ChEBI" id="CHEBI:57595"/>
    </ligand>
</feature>
<evidence type="ECO:0000256" key="3">
    <source>
        <dbReference type="ARBA" id="ARBA00022598"/>
    </source>
</evidence>
<dbReference type="InterPro" id="IPR006195">
    <property type="entry name" value="aa-tRNA-synth_II"/>
</dbReference>
<evidence type="ECO:0000256" key="7">
    <source>
        <dbReference type="ARBA" id="ARBA00023146"/>
    </source>
</evidence>
<evidence type="ECO:0000313" key="13">
    <source>
        <dbReference type="EMBL" id="PMC60911.1"/>
    </source>
</evidence>
<evidence type="ECO:0000256" key="4">
    <source>
        <dbReference type="ARBA" id="ARBA00022741"/>
    </source>
</evidence>
<keyword evidence="3 9" id="KW-0436">Ligase</keyword>
<comment type="similarity">
    <text evidence="1 9">Belongs to the class-II aminoacyl-tRNA synthetase family.</text>
</comment>
<reference evidence="13 15" key="3">
    <citation type="submission" date="2017-09" db="EMBL/GenBank/DDBJ databases">
        <title>Bacterial strain isolated from the female urinary microbiota.</title>
        <authorList>
            <person name="Thomas-White K."/>
            <person name="Kumar N."/>
            <person name="Forster S."/>
            <person name="Putonti C."/>
            <person name="Lawley T."/>
            <person name="Wolfe A.J."/>
        </authorList>
    </citation>
    <scope>NUCLEOTIDE SEQUENCE [LARGE SCALE GENOMIC DNA]</scope>
    <source>
        <strain evidence="13 15">UMB0115</strain>
    </source>
</reference>
<feature type="binding site" evidence="10">
    <location>
        <begin position="78"/>
        <end position="80"/>
    </location>
    <ligand>
        <name>L-histidine</name>
        <dbReference type="ChEBI" id="CHEBI:57595"/>
    </ligand>
</feature>
<dbReference type="PANTHER" id="PTHR11476">
    <property type="entry name" value="HISTIDYL-TRNA SYNTHETASE"/>
    <property type="match status" value="1"/>
</dbReference>
<feature type="binding site" evidence="10">
    <location>
        <position position="126"/>
    </location>
    <ligand>
        <name>L-histidine</name>
        <dbReference type="ChEBI" id="CHEBI:57595"/>
    </ligand>
</feature>
<dbReference type="RefSeq" id="WP_094205612.1">
    <property type="nucleotide sequence ID" value="NZ_JAWGQT010000005.1"/>
</dbReference>
<dbReference type="InterPro" id="IPR045864">
    <property type="entry name" value="aa-tRNA-synth_II/BPL/LPL"/>
</dbReference>
<dbReference type="InterPro" id="IPR004516">
    <property type="entry name" value="HisRS/HisZ"/>
</dbReference>
<dbReference type="InterPro" id="IPR041715">
    <property type="entry name" value="HisRS-like_core"/>
</dbReference>
<dbReference type="AlphaFoldDB" id="A0A233V521"/>
<dbReference type="Proteomes" id="UP000235723">
    <property type="component" value="Unassembled WGS sequence"/>
</dbReference>
<keyword evidence="6 9" id="KW-0648">Protein biosynthesis</keyword>
<dbReference type="GO" id="GO:0005524">
    <property type="term" value="F:ATP binding"/>
    <property type="evidence" value="ECO:0007669"/>
    <property type="project" value="UniProtKB-UniRule"/>
</dbReference>
<evidence type="ECO:0000313" key="14">
    <source>
        <dbReference type="Proteomes" id="UP000215413"/>
    </source>
</evidence>
<dbReference type="InterPro" id="IPR015807">
    <property type="entry name" value="His-tRNA-ligase"/>
</dbReference>
<reference evidence="12" key="1">
    <citation type="journal article" date="2017" name="J. Clin. Microbiol.">
        <title>Finegoldia magna Isolated from Orthopedic Joint Implant-Associated Infections.</title>
        <authorList>
            <person name="Soderquist B."/>
            <person name="Bjorklund S."/>
            <person name="Hellmark B."/>
            <person name="Jensen A."/>
            <person name="Bruggemann H."/>
        </authorList>
    </citation>
    <scope>NUCLEOTIDE SEQUENCE</scope>
    <source>
        <strain evidence="12">CCUG 54800</strain>
    </source>
</reference>
<dbReference type="GO" id="GO:0006427">
    <property type="term" value="P:histidyl-tRNA aminoacylation"/>
    <property type="evidence" value="ECO:0007669"/>
    <property type="project" value="UniProtKB-UniRule"/>
</dbReference>
<dbReference type="InterPro" id="IPR036621">
    <property type="entry name" value="Anticodon-bd_dom_sf"/>
</dbReference>
<keyword evidence="4 9" id="KW-0547">Nucleotide-binding</keyword>
<name>A0A233V521_FINMA</name>
<dbReference type="Gene3D" id="3.30.930.10">
    <property type="entry name" value="Bira Bifunctional Protein, Domain 2"/>
    <property type="match status" value="1"/>
</dbReference>
<dbReference type="GO" id="GO:0016740">
    <property type="term" value="F:transferase activity"/>
    <property type="evidence" value="ECO:0007669"/>
    <property type="project" value="UniProtKB-ARBA"/>
</dbReference>
<feature type="binding site" evidence="10">
    <location>
        <position position="122"/>
    </location>
    <ligand>
        <name>L-histidine</name>
        <dbReference type="ChEBI" id="CHEBI:57595"/>
    </ligand>
</feature>
<evidence type="ECO:0000259" key="11">
    <source>
        <dbReference type="PROSITE" id="PS50862"/>
    </source>
</evidence>
<dbReference type="GO" id="GO:0140096">
    <property type="term" value="F:catalytic activity, acting on a protein"/>
    <property type="evidence" value="ECO:0007669"/>
    <property type="project" value="UniProtKB-ARBA"/>
</dbReference>
<protein>
    <recommendedName>
        <fullName evidence="9">Histidine--tRNA ligase</fullName>
        <ecNumber evidence="9">6.1.1.21</ecNumber>
    </recommendedName>
    <alternativeName>
        <fullName evidence="9">Histidyl-tRNA synthetase</fullName>
        <shortName evidence="9">HisRS</shortName>
    </alternativeName>
</protein>
<sequence>MIQPSTLPGMMELLPEDQMVFDTIKRRIEDVFIKNAFFSIDTPAIEKLDVLLSKGGGETSKQVYRIDSSKKNQGLRFDLTVPLAKYVSMYMQDLAFPFRRYQIAKVYRGERNQKGRYKEFYQCDIDIIGNEKLSLYNDAEIVKCMYEALKSIDVPDFEFQFNNRKLLNGYFSDLGIEDFESCLRIIDKLDKIGIDNVKEELSKINLDDEKIDSILSFLQIDGTNQEIIEKLESLNIDNELFVCGLEELKFVYDDILSLGVSPDNIKINLSITRGLDYYTGSVFETFFKEYREIGSICSGGRYDSLANNFTKSKLPGVGMSIGLTRLFYQLQELNLVKGQQTNFDCIIIPMKGYEKNAVKLMNDLRSSSVRCMSYLEDDKLKKKFNYADKLSVKYVIIIGQDEVEQNKFTLRNMENGNQELLELNQIIEKLK</sequence>
<evidence type="ECO:0000313" key="12">
    <source>
        <dbReference type="EMBL" id="OXZ27488.1"/>
    </source>
</evidence>
<evidence type="ECO:0000256" key="1">
    <source>
        <dbReference type="ARBA" id="ARBA00008226"/>
    </source>
</evidence>
<keyword evidence="7 9" id="KW-0030">Aminoacyl-tRNA synthetase</keyword>
<keyword evidence="2 9" id="KW-0963">Cytoplasm</keyword>
<dbReference type="Pfam" id="PF03129">
    <property type="entry name" value="HGTP_anticodon"/>
    <property type="match status" value="1"/>
</dbReference>
<dbReference type="Pfam" id="PF13393">
    <property type="entry name" value="tRNA-synt_His"/>
    <property type="match status" value="1"/>
</dbReference>
<accession>A0A233V521</accession>
<dbReference type="NCBIfam" id="TIGR00442">
    <property type="entry name" value="hisS"/>
    <property type="match status" value="1"/>
</dbReference>
<comment type="subcellular location">
    <subcellularLocation>
        <location evidence="9">Cytoplasm</location>
    </subcellularLocation>
</comment>
<dbReference type="PANTHER" id="PTHR11476:SF7">
    <property type="entry name" value="HISTIDINE--TRNA LIGASE"/>
    <property type="match status" value="1"/>
</dbReference>
<feature type="domain" description="Aminoacyl-transfer RNA synthetases class-II family profile" evidence="11">
    <location>
        <begin position="1"/>
        <end position="349"/>
    </location>
</feature>
<dbReference type="CDD" id="cd00859">
    <property type="entry name" value="HisRS_anticodon"/>
    <property type="match status" value="1"/>
</dbReference>
<dbReference type="GO" id="GO:0004821">
    <property type="term" value="F:histidine-tRNA ligase activity"/>
    <property type="evidence" value="ECO:0007669"/>
    <property type="project" value="UniProtKB-UniRule"/>
</dbReference>
<dbReference type="Proteomes" id="UP000215413">
    <property type="component" value="Unassembled WGS sequence"/>
</dbReference>
<evidence type="ECO:0000256" key="2">
    <source>
        <dbReference type="ARBA" id="ARBA00022490"/>
    </source>
</evidence>
<dbReference type="EMBL" id="PNHD01000001">
    <property type="protein sequence ID" value="PMC60911.1"/>
    <property type="molecule type" value="Genomic_DNA"/>
</dbReference>
<dbReference type="PIRSF" id="PIRSF001549">
    <property type="entry name" value="His-tRNA_synth"/>
    <property type="match status" value="1"/>
</dbReference>
<evidence type="ECO:0000256" key="10">
    <source>
        <dbReference type="PIRSR" id="PIRSR001549-1"/>
    </source>
</evidence>
<dbReference type="PROSITE" id="PS50862">
    <property type="entry name" value="AA_TRNA_LIGASE_II"/>
    <property type="match status" value="1"/>
</dbReference>
<dbReference type="Gene3D" id="3.40.50.800">
    <property type="entry name" value="Anticodon-binding domain"/>
    <property type="match status" value="1"/>
</dbReference>
<dbReference type="InterPro" id="IPR004154">
    <property type="entry name" value="Anticodon-bd"/>
</dbReference>
<evidence type="ECO:0000313" key="15">
    <source>
        <dbReference type="Proteomes" id="UP000235723"/>
    </source>
</evidence>
<evidence type="ECO:0000256" key="9">
    <source>
        <dbReference type="HAMAP-Rule" id="MF_00127"/>
    </source>
</evidence>
<dbReference type="InterPro" id="IPR033656">
    <property type="entry name" value="HisRS_anticodon"/>
</dbReference>
<dbReference type="SUPFAM" id="SSF52954">
    <property type="entry name" value="Class II aaRS ABD-related"/>
    <property type="match status" value="1"/>
</dbReference>
<evidence type="ECO:0000256" key="5">
    <source>
        <dbReference type="ARBA" id="ARBA00022840"/>
    </source>
</evidence>
<keyword evidence="5 9" id="KW-0067">ATP-binding</keyword>
<comment type="subunit">
    <text evidence="9">Homodimer.</text>
</comment>
<proteinExistence type="inferred from homology"/>
<dbReference type="GO" id="GO:0005737">
    <property type="term" value="C:cytoplasm"/>
    <property type="evidence" value="ECO:0007669"/>
    <property type="project" value="UniProtKB-SubCell"/>
</dbReference>
<evidence type="ECO:0000256" key="8">
    <source>
        <dbReference type="ARBA" id="ARBA00047639"/>
    </source>
</evidence>
<dbReference type="SUPFAM" id="SSF55681">
    <property type="entry name" value="Class II aaRS and biotin synthetases"/>
    <property type="match status" value="1"/>
</dbReference>
<gene>
    <name evidence="9" type="primary">hisS</name>
    <name evidence="12" type="ORF">B9N49_03960</name>
    <name evidence="13" type="ORF">CJ208_00560</name>
</gene>
<dbReference type="HAMAP" id="MF_00127">
    <property type="entry name" value="His_tRNA_synth"/>
    <property type="match status" value="1"/>
</dbReference>
<comment type="caution">
    <text evidence="12">The sequence shown here is derived from an EMBL/GenBank/DDBJ whole genome shotgun (WGS) entry which is preliminary data.</text>
</comment>
<dbReference type="EC" id="6.1.1.21" evidence="9"/>
<feature type="binding site" evidence="10">
    <location>
        <position position="108"/>
    </location>
    <ligand>
        <name>L-histidine</name>
        <dbReference type="ChEBI" id="CHEBI:57595"/>
    </ligand>
</feature>
<dbReference type="EMBL" id="NDYC01000019">
    <property type="protein sequence ID" value="OXZ27488.1"/>
    <property type="molecule type" value="Genomic_DNA"/>
</dbReference>